<evidence type="ECO:0000313" key="12">
    <source>
        <dbReference type="EMBL" id="TRY79937.1"/>
    </source>
</evidence>
<dbReference type="Gene3D" id="3.40.390.10">
    <property type="entry name" value="Collagenase (Catalytic Domain)"/>
    <property type="match status" value="1"/>
</dbReference>
<dbReference type="CDD" id="cd08662">
    <property type="entry name" value="M13"/>
    <property type="match status" value="1"/>
</dbReference>
<keyword evidence="6" id="KW-0862">Zinc</keyword>
<evidence type="ECO:0000256" key="5">
    <source>
        <dbReference type="ARBA" id="ARBA00022801"/>
    </source>
</evidence>
<feature type="transmembrane region" description="Helical" evidence="9">
    <location>
        <begin position="64"/>
        <end position="83"/>
    </location>
</feature>
<reference evidence="12 13" key="1">
    <citation type="journal article" date="2018" name="Nat. Ecol. Evol.">
        <title>Genomic signatures of mitonuclear coevolution across populations of Tigriopus californicus.</title>
        <authorList>
            <person name="Barreto F.S."/>
            <person name="Watson E.T."/>
            <person name="Lima T.G."/>
            <person name="Willett C.S."/>
            <person name="Edmands S."/>
            <person name="Li W."/>
            <person name="Burton R.S."/>
        </authorList>
    </citation>
    <scope>NUCLEOTIDE SEQUENCE [LARGE SCALE GENOMIC DNA]</scope>
    <source>
        <strain evidence="12 13">San Diego</strain>
    </source>
</reference>
<dbReference type="OrthoDB" id="6475849at2759"/>
<dbReference type="InterPro" id="IPR024079">
    <property type="entry name" value="MetalloPept_cat_dom_sf"/>
</dbReference>
<evidence type="ECO:0000256" key="8">
    <source>
        <dbReference type="SAM" id="MobiDB-lite"/>
    </source>
</evidence>
<dbReference type="SUPFAM" id="SSF55486">
    <property type="entry name" value="Metalloproteases ('zincins'), catalytic domain"/>
    <property type="match status" value="1"/>
</dbReference>
<evidence type="ECO:0000256" key="2">
    <source>
        <dbReference type="ARBA" id="ARBA00007357"/>
    </source>
</evidence>
<dbReference type="PANTHER" id="PTHR11733">
    <property type="entry name" value="ZINC METALLOPROTEASE FAMILY M13 NEPRILYSIN-RELATED"/>
    <property type="match status" value="1"/>
</dbReference>
<dbReference type="PROSITE" id="PS51885">
    <property type="entry name" value="NEPRILYSIN"/>
    <property type="match status" value="1"/>
</dbReference>
<comment type="caution">
    <text evidence="12">The sequence shown here is derived from an EMBL/GenBank/DDBJ whole genome shotgun (WGS) entry which is preliminary data.</text>
</comment>
<keyword evidence="13" id="KW-1185">Reference proteome</keyword>
<feature type="domain" description="Peptidase M13 N-terminal" evidence="11">
    <location>
        <begin position="139"/>
        <end position="552"/>
    </location>
</feature>
<keyword evidence="9" id="KW-0812">Transmembrane</keyword>
<keyword evidence="5" id="KW-0378">Hydrolase</keyword>
<dbReference type="InterPro" id="IPR018497">
    <property type="entry name" value="Peptidase_M13_C"/>
</dbReference>
<evidence type="ECO:0000256" key="4">
    <source>
        <dbReference type="ARBA" id="ARBA00022723"/>
    </source>
</evidence>
<keyword evidence="4" id="KW-0479">Metal-binding</keyword>
<organism evidence="12 13">
    <name type="scientific">Tigriopus californicus</name>
    <name type="common">Marine copepod</name>
    <dbReference type="NCBI Taxonomy" id="6832"/>
    <lineage>
        <taxon>Eukaryota</taxon>
        <taxon>Metazoa</taxon>
        <taxon>Ecdysozoa</taxon>
        <taxon>Arthropoda</taxon>
        <taxon>Crustacea</taxon>
        <taxon>Multicrustacea</taxon>
        <taxon>Hexanauplia</taxon>
        <taxon>Copepoda</taxon>
        <taxon>Harpacticoida</taxon>
        <taxon>Harpacticidae</taxon>
        <taxon>Tigriopus</taxon>
    </lineage>
</organism>
<keyword evidence="9" id="KW-1133">Transmembrane helix</keyword>
<evidence type="ECO:0000313" key="13">
    <source>
        <dbReference type="Proteomes" id="UP000318571"/>
    </source>
</evidence>
<comment type="cofactor">
    <cofactor evidence="1">
        <name>Zn(2+)</name>
        <dbReference type="ChEBI" id="CHEBI:29105"/>
    </cofactor>
</comment>
<dbReference type="InterPro" id="IPR000718">
    <property type="entry name" value="Peptidase_M13"/>
</dbReference>
<dbReference type="GO" id="GO:0005886">
    <property type="term" value="C:plasma membrane"/>
    <property type="evidence" value="ECO:0007669"/>
    <property type="project" value="TreeGrafter"/>
</dbReference>
<dbReference type="InterPro" id="IPR008753">
    <property type="entry name" value="Peptidase_M13_N"/>
</dbReference>
<evidence type="ECO:0000256" key="3">
    <source>
        <dbReference type="ARBA" id="ARBA00022670"/>
    </source>
</evidence>
<protein>
    <submittedName>
        <fullName evidence="12">Uncharacterized protein</fullName>
    </submittedName>
</protein>
<evidence type="ECO:0000256" key="1">
    <source>
        <dbReference type="ARBA" id="ARBA00001947"/>
    </source>
</evidence>
<dbReference type="GO" id="GO:0004222">
    <property type="term" value="F:metalloendopeptidase activity"/>
    <property type="evidence" value="ECO:0007669"/>
    <property type="project" value="InterPro"/>
</dbReference>
<accession>A0A553PQH9</accession>
<evidence type="ECO:0000259" key="10">
    <source>
        <dbReference type="Pfam" id="PF01431"/>
    </source>
</evidence>
<dbReference type="AlphaFoldDB" id="A0A553PQH9"/>
<dbReference type="GO" id="GO:0016485">
    <property type="term" value="P:protein processing"/>
    <property type="evidence" value="ECO:0007669"/>
    <property type="project" value="TreeGrafter"/>
</dbReference>
<evidence type="ECO:0000259" key="11">
    <source>
        <dbReference type="Pfam" id="PF05649"/>
    </source>
</evidence>
<dbReference type="InterPro" id="IPR042089">
    <property type="entry name" value="Peptidase_M13_dom_2"/>
</dbReference>
<dbReference type="OMA" id="FGWAQVW"/>
<keyword evidence="3" id="KW-0645">Protease</keyword>
<dbReference type="Pfam" id="PF05649">
    <property type="entry name" value="Peptidase_M13_N"/>
    <property type="match status" value="1"/>
</dbReference>
<dbReference type="Gene3D" id="1.10.1380.10">
    <property type="entry name" value="Neutral endopeptidase , domain2"/>
    <property type="match status" value="1"/>
</dbReference>
<keyword evidence="9" id="KW-0472">Membrane</keyword>
<dbReference type="Proteomes" id="UP000318571">
    <property type="component" value="Chromosome 6"/>
</dbReference>
<evidence type="ECO:0000256" key="9">
    <source>
        <dbReference type="SAM" id="Phobius"/>
    </source>
</evidence>
<gene>
    <name evidence="12" type="ORF">TCAL_02256</name>
</gene>
<keyword evidence="7" id="KW-0482">Metalloprotease</keyword>
<feature type="region of interest" description="Disordered" evidence="8">
    <location>
        <begin position="1"/>
        <end position="21"/>
    </location>
</feature>
<dbReference type="PRINTS" id="PR00786">
    <property type="entry name" value="NEPRILYSIN"/>
</dbReference>
<comment type="similarity">
    <text evidence="2">Belongs to the peptidase M13 family.</text>
</comment>
<evidence type="ECO:0000256" key="7">
    <source>
        <dbReference type="ARBA" id="ARBA00023049"/>
    </source>
</evidence>
<sequence length="817" mass="93102">MVLGSAQYKRQDDEVPMDEDVTSVGSDRLCEAPDGGHVRFVDSTIRYHLGSTSYWHSRSGLEKGLIIVCLILTLFSVIMVVIVSNNASGKQLYYLSHNKQSNATPVTETPEPPKTLCLTEECVKVAGTILSTADLAQDPCEDFYQYACGGWERLNPIPDGRTSWSMFEKLWEGNQLVMKNALEGPTTANMSAAELKAHDYYQSCMDDEGKLEEERGKPLLELVDSVKIGGWPIMDETPIGTMKNIATFQNRLQYLQHDFQASGFFTWSVGEDDKNSSIHVIQIDQGGLSLPAREYYNLHDNSSKPVLEAFREMIVEVAILLIKDKEEIESIPQPREDAIRQRAQGVVDFEIQLANITIPSDQRRSEETLYHNMTVGELQKIAAFLNWTTFFSNVFGKVGRKISAKERVIVYAPTYLRNLTKLIHTYMTNDSLRLDLENYMVMQVVKTYRTALSKDYRQTGKGLEKALLGKESFPERWRVCVSDTDSVMGFALGAMFIRDSFDVKSKPEAQEMIDGVKEAFRTRLKTLKWMDEETRVAALEKADAITDMIGYPDFILEETSLNRKYENLSVAAGEYFKNNLRFHDYVLRENLAKLDKAVNRTKWSMSPPTVNAYYTPTKNQIVFPAGLLQIPFFNLDYPRSLNYGAMGVVMGHELSHAFDDQGREYDEKGNMRNWWNNKTLFEFKRRTSCMEHQYSTYNLGSTDTISGTKTLGENIADNGGLKTAYYAYQRWLERETLHEQPLPGINLTHNQLFFLSFSQVWCSKQTPQAKKLQLLDDPHSPAKFRVIGVLSNSKEFAEAFHCKPGTTMNPEDKCEVW</sequence>
<dbReference type="PANTHER" id="PTHR11733:SF167">
    <property type="entry name" value="FI17812P1-RELATED"/>
    <property type="match status" value="1"/>
</dbReference>
<evidence type="ECO:0000256" key="6">
    <source>
        <dbReference type="ARBA" id="ARBA00022833"/>
    </source>
</evidence>
<proteinExistence type="inferred from homology"/>
<feature type="domain" description="Peptidase M13 C-terminal" evidence="10">
    <location>
        <begin position="611"/>
        <end position="816"/>
    </location>
</feature>
<dbReference type="Pfam" id="PF01431">
    <property type="entry name" value="Peptidase_M13"/>
    <property type="match status" value="1"/>
</dbReference>
<name>A0A553PQH9_TIGCA</name>
<dbReference type="EMBL" id="VCGU01000002">
    <property type="protein sequence ID" value="TRY79937.1"/>
    <property type="molecule type" value="Genomic_DNA"/>
</dbReference>
<dbReference type="GO" id="GO:0046872">
    <property type="term" value="F:metal ion binding"/>
    <property type="evidence" value="ECO:0007669"/>
    <property type="project" value="UniProtKB-KW"/>
</dbReference>